<dbReference type="OrthoDB" id="6262491at2759"/>
<dbReference type="InterPro" id="IPR015943">
    <property type="entry name" value="WD40/YVTN_repeat-like_dom_sf"/>
</dbReference>
<dbReference type="PANTHER" id="PTHR19848">
    <property type="entry name" value="WD40 REPEAT PROTEIN"/>
    <property type="match status" value="1"/>
</dbReference>
<dbReference type="Pfam" id="PF00400">
    <property type="entry name" value="WD40"/>
    <property type="match status" value="4"/>
</dbReference>
<feature type="region of interest" description="Disordered" evidence="4">
    <location>
        <begin position="382"/>
        <end position="412"/>
    </location>
</feature>
<dbReference type="PROSITE" id="PS50294">
    <property type="entry name" value="WD_REPEATS_REGION"/>
    <property type="match status" value="1"/>
</dbReference>
<keyword evidence="6" id="KW-1185">Reference proteome</keyword>
<dbReference type="Proteomes" id="UP000799440">
    <property type="component" value="Unassembled WGS sequence"/>
</dbReference>
<accession>A0A6A6V182</accession>
<keyword evidence="1 3" id="KW-0853">WD repeat</keyword>
<evidence type="ECO:0000256" key="2">
    <source>
        <dbReference type="ARBA" id="ARBA00022737"/>
    </source>
</evidence>
<evidence type="ECO:0000256" key="1">
    <source>
        <dbReference type="ARBA" id="ARBA00022574"/>
    </source>
</evidence>
<feature type="compositionally biased region" description="Basic and acidic residues" evidence="4">
    <location>
        <begin position="382"/>
        <end position="394"/>
    </location>
</feature>
<keyword evidence="2" id="KW-0677">Repeat</keyword>
<dbReference type="GO" id="GO:0005730">
    <property type="term" value="C:nucleolus"/>
    <property type="evidence" value="ECO:0007669"/>
    <property type="project" value="TreeGrafter"/>
</dbReference>
<name>A0A6A6V182_9PLEO</name>
<evidence type="ECO:0000256" key="4">
    <source>
        <dbReference type="SAM" id="MobiDB-lite"/>
    </source>
</evidence>
<reference evidence="5" key="1">
    <citation type="journal article" date="2020" name="Stud. Mycol.">
        <title>101 Dothideomycetes genomes: a test case for predicting lifestyles and emergence of pathogens.</title>
        <authorList>
            <person name="Haridas S."/>
            <person name="Albert R."/>
            <person name="Binder M."/>
            <person name="Bloem J."/>
            <person name="Labutti K."/>
            <person name="Salamov A."/>
            <person name="Andreopoulos B."/>
            <person name="Baker S."/>
            <person name="Barry K."/>
            <person name="Bills G."/>
            <person name="Bluhm B."/>
            <person name="Cannon C."/>
            <person name="Castanera R."/>
            <person name="Culley D."/>
            <person name="Daum C."/>
            <person name="Ezra D."/>
            <person name="Gonzalez J."/>
            <person name="Henrissat B."/>
            <person name="Kuo A."/>
            <person name="Liang C."/>
            <person name="Lipzen A."/>
            <person name="Lutzoni F."/>
            <person name="Magnuson J."/>
            <person name="Mondo S."/>
            <person name="Nolan M."/>
            <person name="Ohm R."/>
            <person name="Pangilinan J."/>
            <person name="Park H.-J."/>
            <person name="Ramirez L."/>
            <person name="Alfaro M."/>
            <person name="Sun H."/>
            <person name="Tritt A."/>
            <person name="Yoshinaga Y."/>
            <person name="Zwiers L.-H."/>
            <person name="Turgeon B."/>
            <person name="Goodwin S."/>
            <person name="Spatafora J."/>
            <person name="Crous P."/>
            <person name="Grigoriev I."/>
        </authorList>
    </citation>
    <scope>NUCLEOTIDE SEQUENCE</scope>
    <source>
        <strain evidence="5">CBS 119925</strain>
    </source>
</reference>
<dbReference type="PROSITE" id="PS50082">
    <property type="entry name" value="WD_REPEATS_2"/>
    <property type="match status" value="2"/>
</dbReference>
<dbReference type="PROSITE" id="PS00678">
    <property type="entry name" value="WD_REPEATS_1"/>
    <property type="match status" value="1"/>
</dbReference>
<proteinExistence type="predicted"/>
<gene>
    <name evidence="5" type="ORF">M011DRAFT_521953</name>
</gene>
<dbReference type="SUPFAM" id="SSF50978">
    <property type="entry name" value="WD40 repeat-like"/>
    <property type="match status" value="1"/>
</dbReference>
<feature type="region of interest" description="Disordered" evidence="4">
    <location>
        <begin position="174"/>
        <end position="195"/>
    </location>
</feature>
<protein>
    <submittedName>
        <fullName evidence="5">WD40 repeat-like protein</fullName>
    </submittedName>
</protein>
<feature type="compositionally biased region" description="Acidic residues" evidence="4">
    <location>
        <begin position="179"/>
        <end position="190"/>
    </location>
</feature>
<feature type="compositionally biased region" description="Acidic residues" evidence="4">
    <location>
        <begin position="395"/>
        <end position="412"/>
    </location>
</feature>
<dbReference type="GO" id="GO:0000027">
    <property type="term" value="P:ribosomal large subunit assembly"/>
    <property type="evidence" value="ECO:0007669"/>
    <property type="project" value="TreeGrafter"/>
</dbReference>
<feature type="compositionally biased region" description="Low complexity" evidence="4">
    <location>
        <begin position="218"/>
        <end position="245"/>
    </location>
</feature>
<evidence type="ECO:0000313" key="5">
    <source>
        <dbReference type="EMBL" id="KAF2742967.1"/>
    </source>
</evidence>
<feature type="repeat" description="WD" evidence="3">
    <location>
        <begin position="119"/>
        <end position="162"/>
    </location>
</feature>
<evidence type="ECO:0000313" key="6">
    <source>
        <dbReference type="Proteomes" id="UP000799440"/>
    </source>
</evidence>
<evidence type="ECO:0000256" key="3">
    <source>
        <dbReference type="PROSITE-ProRule" id="PRU00221"/>
    </source>
</evidence>
<feature type="repeat" description="WD" evidence="3">
    <location>
        <begin position="282"/>
        <end position="323"/>
    </location>
</feature>
<dbReference type="InterPro" id="IPR036322">
    <property type="entry name" value="WD40_repeat_dom_sf"/>
</dbReference>
<dbReference type="PANTHER" id="PTHR19848:SF8">
    <property type="entry name" value="F-BOX AND WD REPEAT DOMAIN CONTAINING 7"/>
    <property type="match status" value="1"/>
</dbReference>
<dbReference type="InterPro" id="IPR019775">
    <property type="entry name" value="WD40_repeat_CS"/>
</dbReference>
<dbReference type="InterPro" id="IPR001680">
    <property type="entry name" value="WD40_rpt"/>
</dbReference>
<feature type="region of interest" description="Disordered" evidence="4">
    <location>
        <begin position="208"/>
        <end position="245"/>
    </location>
</feature>
<organism evidence="5 6">
    <name type="scientific">Sporormia fimetaria CBS 119925</name>
    <dbReference type="NCBI Taxonomy" id="1340428"/>
    <lineage>
        <taxon>Eukaryota</taxon>
        <taxon>Fungi</taxon>
        <taxon>Dikarya</taxon>
        <taxon>Ascomycota</taxon>
        <taxon>Pezizomycotina</taxon>
        <taxon>Dothideomycetes</taxon>
        <taxon>Pleosporomycetidae</taxon>
        <taxon>Pleosporales</taxon>
        <taxon>Sporormiaceae</taxon>
        <taxon>Sporormia</taxon>
    </lineage>
</organism>
<sequence>MQSTDPGHFFQTTTALDNSARKAAKSKNKHGDPIQLPSKILAVIKDPRNGGGKVFVAEAAGCVKGVDLETKKILTTFTGPTAPLTSLALSLSTSTLYASSWDKTIWSWSLDTQKPSRRFTGHTDFVKTLLCTKIGDREYLVSGSADTKIIVWDIETGNQVYVCKGHTRAVLSLAVDPGSPDENENDEEGAGDGSITIFSSSSDINIHRWRIPPPSPTSSPSTQQIQQNPQSLTPLPTQTLTPHSTSINSLTFSQTSGDLYTASSDNTALALSRTHGFSPDTTLSHPDFVRAIVVDDELGWIVTACRDEEVRLWEKGSGELKVVFQGHWEEVTGLCLCDVENGEGKREKKVVSVGIDGTVRQWPVGRREVDEWVRKVEEGRKGVVKEDGGKKESLLTEEEERELAELMGSDEE</sequence>
<dbReference type="EMBL" id="MU006602">
    <property type="protein sequence ID" value="KAF2742967.1"/>
    <property type="molecule type" value="Genomic_DNA"/>
</dbReference>
<dbReference type="Gene3D" id="2.130.10.10">
    <property type="entry name" value="YVTN repeat-like/Quinoprotein amine dehydrogenase"/>
    <property type="match status" value="2"/>
</dbReference>
<dbReference type="CDD" id="cd00200">
    <property type="entry name" value="WD40"/>
    <property type="match status" value="1"/>
</dbReference>
<dbReference type="AlphaFoldDB" id="A0A6A6V182"/>
<dbReference type="SMART" id="SM00320">
    <property type="entry name" value="WD40"/>
    <property type="match status" value="6"/>
</dbReference>